<comment type="subunit">
    <text evidence="7">V-ATPase is a heteromultimeric enzyme made up of two complexes: the ATP-hydrolytic V1 complex and the proton translocation V0 complex.</text>
</comment>
<keyword evidence="9" id="KW-1185">Reference proteome</keyword>
<evidence type="ECO:0000256" key="5">
    <source>
        <dbReference type="ARBA" id="ARBA00022781"/>
    </source>
</evidence>
<dbReference type="InterPro" id="IPR005124">
    <property type="entry name" value="V-ATPase_G"/>
</dbReference>
<sequence length="108" mass="12202">MDAMKGQGGIQMLLTAEQEAQQIVSAAKNLKTTRLRQAREEAEKEAALFRTKMESEYQKKLSETSGNSDSTVKQLEVETDMKIKNMKEATSKTSREVAKQMVKYILKV</sequence>
<evidence type="ECO:0000256" key="7">
    <source>
        <dbReference type="RuleBase" id="RU364019"/>
    </source>
</evidence>
<organism evidence="8 9">
    <name type="scientific">Heracleum sosnowskyi</name>
    <dbReference type="NCBI Taxonomy" id="360622"/>
    <lineage>
        <taxon>Eukaryota</taxon>
        <taxon>Viridiplantae</taxon>
        <taxon>Streptophyta</taxon>
        <taxon>Embryophyta</taxon>
        <taxon>Tracheophyta</taxon>
        <taxon>Spermatophyta</taxon>
        <taxon>Magnoliopsida</taxon>
        <taxon>eudicotyledons</taxon>
        <taxon>Gunneridae</taxon>
        <taxon>Pentapetalae</taxon>
        <taxon>asterids</taxon>
        <taxon>campanulids</taxon>
        <taxon>Apiales</taxon>
        <taxon>Apiaceae</taxon>
        <taxon>Apioideae</taxon>
        <taxon>apioid superclade</taxon>
        <taxon>Tordylieae</taxon>
        <taxon>Tordyliinae</taxon>
        <taxon>Heracleum</taxon>
    </lineage>
</organism>
<dbReference type="PANTHER" id="PTHR12713:SF27">
    <property type="entry name" value="V-TYPE PROTON ATPASE SUBUNIT G3"/>
    <property type="match status" value="1"/>
</dbReference>
<keyword evidence="5 7" id="KW-0375">Hydrogen ion transport</keyword>
<dbReference type="GO" id="GO:0016887">
    <property type="term" value="F:ATP hydrolysis activity"/>
    <property type="evidence" value="ECO:0007669"/>
    <property type="project" value="TreeGrafter"/>
</dbReference>
<keyword evidence="6 7" id="KW-0406">Ion transport</keyword>
<dbReference type="Pfam" id="PF03179">
    <property type="entry name" value="V-ATPase_G"/>
    <property type="match status" value="1"/>
</dbReference>
<dbReference type="Proteomes" id="UP001237642">
    <property type="component" value="Unassembled WGS sequence"/>
</dbReference>
<comment type="function">
    <text evidence="7">Subunit of the V1 complex of vacuolar(H+)-ATPase (V-ATPase), a multisubunit enzyme composed of a peripheral complex (V1) that hydrolyzes ATP and a membrane integral complex (V0) that translocates protons. V-ATPase is responsible for acidifying and maintaining the pH of intracellular compartments and in some cell types, is targeted to the plasma membrane, where it is responsible for acidifying the extracellular environment.</text>
</comment>
<dbReference type="GO" id="GO:0046961">
    <property type="term" value="F:proton-transporting ATPase activity, rotational mechanism"/>
    <property type="evidence" value="ECO:0007669"/>
    <property type="project" value="InterPro"/>
</dbReference>
<proteinExistence type="inferred from homology"/>
<gene>
    <name evidence="8" type="ORF">POM88_031942</name>
</gene>
<reference evidence="8" key="2">
    <citation type="submission" date="2023-05" db="EMBL/GenBank/DDBJ databases">
        <authorList>
            <person name="Schelkunov M.I."/>
        </authorList>
    </citation>
    <scope>NUCLEOTIDE SEQUENCE</scope>
    <source>
        <strain evidence="8">Hsosn_3</strain>
        <tissue evidence="8">Leaf</tissue>
    </source>
</reference>
<evidence type="ECO:0000256" key="2">
    <source>
        <dbReference type="ARBA" id="ARBA00010066"/>
    </source>
</evidence>
<dbReference type="Gene3D" id="1.20.5.2950">
    <property type="match status" value="1"/>
</dbReference>
<comment type="subunit">
    <text evidence="3">V-ATPase is a heteromultimeric enzyme composed of a peripheral catalytic V1 complex (components A to H) attached to an integral membrane V0 proton pore complex (components: a, c, c', c'' and d).</text>
</comment>
<protein>
    <recommendedName>
        <fullName evidence="7">V-type proton ATPase subunit G</fullName>
    </recommendedName>
</protein>
<dbReference type="PANTHER" id="PTHR12713">
    <property type="entry name" value="VACUOLAR ATP SYNTHASE SUBUNIT G"/>
    <property type="match status" value="1"/>
</dbReference>
<comment type="similarity">
    <text evidence="2 7">Belongs to the V-ATPase G subunit family.</text>
</comment>
<keyword evidence="4 7" id="KW-0813">Transport</keyword>
<comment type="caution">
    <text evidence="8">The sequence shown here is derived from an EMBL/GenBank/DDBJ whole genome shotgun (WGS) entry which is preliminary data.</text>
</comment>
<accession>A0AAD8HZL2</accession>
<dbReference type="GO" id="GO:0000221">
    <property type="term" value="C:vacuolar proton-transporting V-type ATPase, V1 domain"/>
    <property type="evidence" value="ECO:0007669"/>
    <property type="project" value="TreeGrafter"/>
</dbReference>
<dbReference type="NCBIfam" id="TIGR01147">
    <property type="entry name" value="V_ATP_synt_G"/>
    <property type="match status" value="1"/>
</dbReference>
<evidence type="ECO:0000313" key="8">
    <source>
        <dbReference type="EMBL" id="KAK1375749.1"/>
    </source>
</evidence>
<evidence type="ECO:0000313" key="9">
    <source>
        <dbReference type="Proteomes" id="UP001237642"/>
    </source>
</evidence>
<dbReference type="AlphaFoldDB" id="A0AAD8HZL2"/>
<evidence type="ECO:0000256" key="6">
    <source>
        <dbReference type="ARBA" id="ARBA00023065"/>
    </source>
</evidence>
<comment type="function">
    <text evidence="1">Catalytic subunit of the peripheral V1 complex of vacuolar ATPase (V-ATPase). V-ATPase is responsible for acidifying a variety of intracellular compartments in eukaryotic cells.</text>
</comment>
<evidence type="ECO:0000256" key="3">
    <source>
        <dbReference type="ARBA" id="ARBA00011196"/>
    </source>
</evidence>
<dbReference type="FunFam" id="1.20.5.2950:FF:000001">
    <property type="entry name" value="V-type proton ATPase subunit G"/>
    <property type="match status" value="1"/>
</dbReference>
<dbReference type="EMBL" id="JAUIZM010000007">
    <property type="protein sequence ID" value="KAK1375749.1"/>
    <property type="molecule type" value="Genomic_DNA"/>
</dbReference>
<reference evidence="8" key="1">
    <citation type="submission" date="2023-02" db="EMBL/GenBank/DDBJ databases">
        <title>Genome of toxic invasive species Heracleum sosnowskyi carries increased number of genes despite the absence of recent whole-genome duplications.</title>
        <authorList>
            <person name="Schelkunov M."/>
            <person name="Shtratnikova V."/>
            <person name="Makarenko M."/>
            <person name="Klepikova A."/>
            <person name="Omelchenko D."/>
            <person name="Novikova G."/>
            <person name="Obukhova E."/>
            <person name="Bogdanov V."/>
            <person name="Penin A."/>
            <person name="Logacheva M."/>
        </authorList>
    </citation>
    <scope>NUCLEOTIDE SEQUENCE</scope>
    <source>
        <strain evidence="8">Hsosn_3</strain>
        <tissue evidence="8">Leaf</tissue>
    </source>
</reference>
<name>A0AAD8HZL2_9APIA</name>
<evidence type="ECO:0000256" key="1">
    <source>
        <dbReference type="ARBA" id="ARBA00003847"/>
    </source>
</evidence>
<evidence type="ECO:0000256" key="4">
    <source>
        <dbReference type="ARBA" id="ARBA00022448"/>
    </source>
</evidence>